<reference evidence="9 10" key="1">
    <citation type="submission" date="2015-10" db="EMBL/GenBank/DDBJ databases">
        <title>Draft genome sequence of Streptomyces longwoodensis DSM 41677, type strain for the species Streptomyces longwoodensis.</title>
        <authorList>
            <person name="Ruckert C."/>
            <person name="Winkler A."/>
            <person name="Kalinowski J."/>
            <person name="Kampfer P."/>
            <person name="Glaeser S."/>
        </authorList>
    </citation>
    <scope>NUCLEOTIDE SEQUENCE [LARGE SCALE GENOMIC DNA]</scope>
    <source>
        <strain evidence="9 10">DSM 41677</strain>
    </source>
</reference>
<feature type="domain" description="Major facilitator superfamily (MFS) profile" evidence="8">
    <location>
        <begin position="6"/>
        <end position="435"/>
    </location>
</feature>
<feature type="transmembrane region" description="Helical" evidence="7">
    <location>
        <begin position="257"/>
        <end position="282"/>
    </location>
</feature>
<comment type="caution">
    <text evidence="9">The sequence shown here is derived from an EMBL/GenBank/DDBJ whole genome shotgun (WGS) entry which is preliminary data.</text>
</comment>
<dbReference type="AlphaFoldDB" id="A0A117QPS0"/>
<keyword evidence="5" id="KW-0046">Antibiotic resistance</keyword>
<dbReference type="GeneID" id="91424675"/>
<feature type="transmembrane region" description="Helical" evidence="7">
    <location>
        <begin position="345"/>
        <end position="370"/>
    </location>
</feature>
<dbReference type="InterPro" id="IPR020846">
    <property type="entry name" value="MFS_dom"/>
</dbReference>
<feature type="transmembrane region" description="Helical" evidence="7">
    <location>
        <begin position="294"/>
        <end position="315"/>
    </location>
</feature>
<evidence type="ECO:0000313" key="10">
    <source>
        <dbReference type="Proteomes" id="UP000053271"/>
    </source>
</evidence>
<evidence type="ECO:0000256" key="6">
    <source>
        <dbReference type="SAM" id="MobiDB-lite"/>
    </source>
</evidence>
<name>A0A117QPS0_9ACTN</name>
<dbReference type="InterPro" id="IPR036259">
    <property type="entry name" value="MFS_trans_sf"/>
</dbReference>
<evidence type="ECO:0000256" key="1">
    <source>
        <dbReference type="ARBA" id="ARBA00004651"/>
    </source>
</evidence>
<feature type="transmembrane region" description="Helical" evidence="7">
    <location>
        <begin position="190"/>
        <end position="210"/>
    </location>
</feature>
<dbReference type="GO" id="GO:0005886">
    <property type="term" value="C:plasma membrane"/>
    <property type="evidence" value="ECO:0007669"/>
    <property type="project" value="UniProtKB-SubCell"/>
</dbReference>
<dbReference type="Gene3D" id="1.20.1250.20">
    <property type="entry name" value="MFS general substrate transporter like domains"/>
    <property type="match status" value="1"/>
</dbReference>
<dbReference type="PANTHER" id="PTHR42718">
    <property type="entry name" value="MAJOR FACILITATOR SUPERFAMILY MULTIDRUG TRANSPORTER MFSC"/>
    <property type="match status" value="1"/>
</dbReference>
<protein>
    <submittedName>
        <fullName evidence="9">MFS transporter</fullName>
    </submittedName>
</protein>
<dbReference type="Gene3D" id="1.20.1720.10">
    <property type="entry name" value="Multidrug resistance protein D"/>
    <property type="match status" value="1"/>
</dbReference>
<dbReference type="SUPFAM" id="SSF103473">
    <property type="entry name" value="MFS general substrate transporter"/>
    <property type="match status" value="1"/>
</dbReference>
<dbReference type="RefSeq" id="WP_067230651.1">
    <property type="nucleotide sequence ID" value="NZ_KQ948550.1"/>
</dbReference>
<keyword evidence="4 7" id="KW-0472">Membrane</keyword>
<sequence length="465" mass="45795">MRPAVTLAASIAGAVVVALDGTVLTVAQPTLQRDLHASVAGVQWTSTGYLVAVAGLLVFAGRLGDRYGHRLTFAVGMLGFGAASAGVAVAPGIGWVIALRVVQGVFGALLQPATLGMLRTAFPPDRLRGPLAARTAAIGVAAAAGPVLGGALATGSGWRAVFLVNVVPALLFGGLALARAPRDARPRVALDLPGALLLAASLAGAAHTLVTLPAAGWSVPGGLVAAAAVLAGVAFVRHERRAPRPLVPADVVGVPAVRAALGVLVAVSAALNGALFACVYVLQRDLGLTPLRCALVSLPLPALLIAAAPASAVLLRRAGARRTTATAVGVLALGVLLLSRAPGPAVFAAGFALVGAGFGTVMVTATHVVVRQSPAASAGVAGGLQQTAMNAGPVLGVAAASVLMDLGDARPPLAVLALGAAAALPLARALPGPGGPVVADPAGPPRTTPPAETIPPRRSLRHDDV</sequence>
<feature type="transmembrane region" description="Helical" evidence="7">
    <location>
        <begin position="216"/>
        <end position="236"/>
    </location>
</feature>
<accession>A0A117QPS0</accession>
<evidence type="ECO:0000256" key="4">
    <source>
        <dbReference type="ARBA" id="ARBA00023136"/>
    </source>
</evidence>
<feature type="transmembrane region" description="Helical" evidence="7">
    <location>
        <begin position="37"/>
        <end position="59"/>
    </location>
</feature>
<feature type="transmembrane region" description="Helical" evidence="7">
    <location>
        <begin position="131"/>
        <end position="152"/>
    </location>
</feature>
<evidence type="ECO:0000256" key="5">
    <source>
        <dbReference type="ARBA" id="ARBA00023251"/>
    </source>
</evidence>
<dbReference type="EMBL" id="LMWS01000009">
    <property type="protein sequence ID" value="KUN40016.1"/>
    <property type="molecule type" value="Genomic_DNA"/>
</dbReference>
<dbReference type="InterPro" id="IPR011701">
    <property type="entry name" value="MFS"/>
</dbReference>
<proteinExistence type="predicted"/>
<keyword evidence="2 7" id="KW-0812">Transmembrane</keyword>
<organism evidence="9 10">
    <name type="scientific">Streptomyces longwoodensis</name>
    <dbReference type="NCBI Taxonomy" id="68231"/>
    <lineage>
        <taxon>Bacteria</taxon>
        <taxon>Bacillati</taxon>
        <taxon>Actinomycetota</taxon>
        <taxon>Actinomycetes</taxon>
        <taxon>Kitasatosporales</taxon>
        <taxon>Streptomycetaceae</taxon>
        <taxon>Streptomyces</taxon>
    </lineage>
</organism>
<dbReference type="STRING" id="68231.AQJ30_08655"/>
<feature type="transmembrane region" description="Helical" evidence="7">
    <location>
        <begin position="71"/>
        <end position="91"/>
    </location>
</feature>
<keyword evidence="3 7" id="KW-1133">Transmembrane helix</keyword>
<feature type="transmembrane region" description="Helical" evidence="7">
    <location>
        <begin position="158"/>
        <end position="178"/>
    </location>
</feature>
<dbReference type="GO" id="GO:0022857">
    <property type="term" value="F:transmembrane transporter activity"/>
    <property type="evidence" value="ECO:0007669"/>
    <property type="project" value="InterPro"/>
</dbReference>
<evidence type="ECO:0000313" key="9">
    <source>
        <dbReference type="EMBL" id="KUN40016.1"/>
    </source>
</evidence>
<feature type="transmembrane region" description="Helical" evidence="7">
    <location>
        <begin position="322"/>
        <end position="339"/>
    </location>
</feature>
<keyword evidence="10" id="KW-1185">Reference proteome</keyword>
<dbReference type="PANTHER" id="PTHR42718:SF42">
    <property type="entry name" value="EXPORT PROTEIN"/>
    <property type="match status" value="1"/>
</dbReference>
<dbReference type="PROSITE" id="PS50850">
    <property type="entry name" value="MFS"/>
    <property type="match status" value="1"/>
</dbReference>
<evidence type="ECO:0000256" key="7">
    <source>
        <dbReference type="SAM" id="Phobius"/>
    </source>
</evidence>
<evidence type="ECO:0000256" key="3">
    <source>
        <dbReference type="ARBA" id="ARBA00022989"/>
    </source>
</evidence>
<dbReference type="Proteomes" id="UP000053271">
    <property type="component" value="Unassembled WGS sequence"/>
</dbReference>
<evidence type="ECO:0000259" key="8">
    <source>
        <dbReference type="PROSITE" id="PS50850"/>
    </source>
</evidence>
<feature type="transmembrane region" description="Helical" evidence="7">
    <location>
        <begin position="97"/>
        <end position="119"/>
    </location>
</feature>
<evidence type="ECO:0000256" key="2">
    <source>
        <dbReference type="ARBA" id="ARBA00022692"/>
    </source>
</evidence>
<dbReference type="CDD" id="cd17321">
    <property type="entry name" value="MFS_MMR_MDR_like"/>
    <property type="match status" value="1"/>
</dbReference>
<gene>
    <name evidence="9" type="ORF">AQJ30_08655</name>
</gene>
<dbReference type="Pfam" id="PF07690">
    <property type="entry name" value="MFS_1"/>
    <property type="match status" value="1"/>
</dbReference>
<feature type="region of interest" description="Disordered" evidence="6">
    <location>
        <begin position="433"/>
        <end position="465"/>
    </location>
</feature>
<dbReference type="GO" id="GO:0046677">
    <property type="term" value="P:response to antibiotic"/>
    <property type="evidence" value="ECO:0007669"/>
    <property type="project" value="UniProtKB-KW"/>
</dbReference>
<comment type="subcellular location">
    <subcellularLocation>
        <location evidence="1">Cell membrane</location>
        <topology evidence="1">Multi-pass membrane protein</topology>
    </subcellularLocation>
</comment>